<keyword evidence="3" id="KW-1185">Reference proteome</keyword>
<feature type="region of interest" description="Disordered" evidence="1">
    <location>
        <begin position="1"/>
        <end position="21"/>
    </location>
</feature>
<gene>
    <name evidence="2" type="ORF">CASFOL_003072</name>
</gene>
<feature type="region of interest" description="Disordered" evidence="1">
    <location>
        <begin position="159"/>
        <end position="184"/>
    </location>
</feature>
<evidence type="ECO:0000256" key="1">
    <source>
        <dbReference type="SAM" id="MobiDB-lite"/>
    </source>
</evidence>
<protein>
    <submittedName>
        <fullName evidence="2">Uncharacterized protein</fullName>
    </submittedName>
</protein>
<accession>A0ABD3EGG4</accession>
<organism evidence="2 3">
    <name type="scientific">Castilleja foliolosa</name>
    <dbReference type="NCBI Taxonomy" id="1961234"/>
    <lineage>
        <taxon>Eukaryota</taxon>
        <taxon>Viridiplantae</taxon>
        <taxon>Streptophyta</taxon>
        <taxon>Embryophyta</taxon>
        <taxon>Tracheophyta</taxon>
        <taxon>Spermatophyta</taxon>
        <taxon>Magnoliopsida</taxon>
        <taxon>eudicotyledons</taxon>
        <taxon>Gunneridae</taxon>
        <taxon>Pentapetalae</taxon>
        <taxon>asterids</taxon>
        <taxon>lamiids</taxon>
        <taxon>Lamiales</taxon>
        <taxon>Orobanchaceae</taxon>
        <taxon>Pedicularideae</taxon>
        <taxon>Castillejinae</taxon>
        <taxon>Castilleja</taxon>
    </lineage>
</organism>
<feature type="region of interest" description="Disordered" evidence="1">
    <location>
        <begin position="51"/>
        <end position="73"/>
    </location>
</feature>
<feature type="compositionally biased region" description="Basic and acidic residues" evidence="1">
    <location>
        <begin position="9"/>
        <end position="21"/>
    </location>
</feature>
<feature type="region of interest" description="Disordered" evidence="1">
    <location>
        <begin position="422"/>
        <end position="447"/>
    </location>
</feature>
<evidence type="ECO:0000313" key="3">
    <source>
        <dbReference type="Proteomes" id="UP001632038"/>
    </source>
</evidence>
<evidence type="ECO:0000313" key="2">
    <source>
        <dbReference type="EMBL" id="KAL3653391.1"/>
    </source>
</evidence>
<dbReference type="Proteomes" id="UP001632038">
    <property type="component" value="Unassembled WGS sequence"/>
</dbReference>
<dbReference type="PANTHER" id="PTHR33924">
    <property type="entry name" value="CATION-TRANSPORTING ATPASE"/>
    <property type="match status" value="1"/>
</dbReference>
<dbReference type="AlphaFoldDB" id="A0ABD3EGG4"/>
<feature type="compositionally biased region" description="Polar residues" evidence="1">
    <location>
        <begin position="423"/>
        <end position="432"/>
    </location>
</feature>
<comment type="caution">
    <text evidence="2">The sequence shown here is derived from an EMBL/GenBank/DDBJ whole genome shotgun (WGS) entry which is preliminary data.</text>
</comment>
<dbReference type="EMBL" id="JAVIJP010000005">
    <property type="protein sequence ID" value="KAL3653391.1"/>
    <property type="molecule type" value="Genomic_DNA"/>
</dbReference>
<dbReference type="PANTHER" id="PTHR33924:SF5">
    <property type="entry name" value="CATION-TRANSPORTING ATPASE"/>
    <property type="match status" value="1"/>
</dbReference>
<name>A0ABD3EGG4_9LAMI</name>
<proteinExistence type="predicted"/>
<reference evidence="3" key="1">
    <citation type="journal article" date="2024" name="IScience">
        <title>Strigolactones Initiate the Formation of Haustorium-like Structures in Castilleja.</title>
        <authorList>
            <person name="Buerger M."/>
            <person name="Peterson D."/>
            <person name="Chory J."/>
        </authorList>
    </citation>
    <scope>NUCLEOTIDE SEQUENCE [LARGE SCALE GENOMIC DNA]</scope>
</reference>
<sequence length="475" mass="53066">MDGESWDQNGHRSESKVLVGEKRGFADVEEISDSSEKRRKKMRDLESVFRSEAQAIRGENKTAHPNTNSDSKELDLNVNISSVKHSTVNDSKKRAFDLDLNTDDISSSINDPFFPFKNYDCSRPRDELECGSSVGPLNEKDSMHVWKGLKQNNFMSTLNRSAPKSIPKPRGRKKLNNNNSDAMKKKMERAKKEQVDRFARVAAPSGLLNGLNPGIINHVRNSKQVHSIIEALVRSEKDENQSRKCKQEVNSLGFNDNTSGPGLFPGNYDGLFPKTGFPNAEIARKYGDDEKLALKLSSSVKVGSENNSCLSNDESGNLGSVCSLSVKAANVASQWLELLNQDIKGRLAALRRSKRRVRAVITTELPLLMSREFSSNHIDQAHSVRWGSLFEQMDKTLSDEESQLENWLNQVKEMHLHCDKGLNKSSLHNASQEKAPIPNDTRSGESNTLERDLAVRAAAASIYSTCNFLLSMENR</sequence>